<dbReference type="Proteomes" id="UP000306973">
    <property type="component" value="Unassembled WGS sequence"/>
</dbReference>
<dbReference type="InterPro" id="IPR043502">
    <property type="entry name" value="DNA/RNA_pol_sf"/>
</dbReference>
<proteinExistence type="inferred from homology"/>
<dbReference type="OrthoDB" id="9793236at2"/>
<keyword evidence="4" id="KW-1185">Reference proteome</keyword>
<dbReference type="Pfam" id="PF00078">
    <property type="entry name" value="RVT_1"/>
    <property type="match status" value="1"/>
</dbReference>
<dbReference type="AlphaFoldDB" id="A0A5R8M4K1"/>
<reference evidence="3 4" key="1">
    <citation type="journal article" date="2007" name="Int. J. Syst. Evol. Microbiol.">
        <title>Halomonas saccharevitans sp. nov., Halomonas arcis sp. nov. and Halomonas subterranea sp. nov., halophilic bacteria isolated from hypersaline environments of China.</title>
        <authorList>
            <person name="Xu X.W."/>
            <person name="Wu Y.H."/>
            <person name="Zhou Z."/>
            <person name="Wang C.S."/>
            <person name="Zhou Y.G."/>
            <person name="Zhang H.B."/>
            <person name="Wang Y."/>
            <person name="Wu M."/>
        </authorList>
    </citation>
    <scope>NUCLEOTIDE SEQUENCE [LARGE SCALE GENOMIC DNA]</scope>
    <source>
        <strain evidence="3 4">TBZ3</strain>
    </source>
</reference>
<feature type="non-terminal residue" evidence="3">
    <location>
        <position position="1"/>
    </location>
</feature>
<keyword evidence="3" id="KW-0548">Nucleotidyltransferase</keyword>
<dbReference type="Gene3D" id="3.30.70.270">
    <property type="match status" value="1"/>
</dbReference>
<dbReference type="RefSeq" id="WP_138183013.1">
    <property type="nucleotide sequence ID" value="NZ_VBUI01000071.1"/>
</dbReference>
<dbReference type="GO" id="GO:0003964">
    <property type="term" value="F:RNA-directed DNA polymerase activity"/>
    <property type="evidence" value="ECO:0007669"/>
    <property type="project" value="UniProtKB-KW"/>
</dbReference>
<dbReference type="InterPro" id="IPR013597">
    <property type="entry name" value="Mat_intron_G2"/>
</dbReference>
<sequence length="300" mass="34933">RVIEPIFEHEFLPMSYGFRPGRGCQDALRDVDEALKAGMTWVVDADLQGYFDSIPHDRLMARVEERISDGRLLSLLRAWLTQDIVSEMARWTPTAGSPQGAIVSPLLANVYLHPLDVEMTRHGYRMVRYADDFVILCHSERQARDALERIRRWVDANGLTLHPDKTHIGDCRQKDQGFDFLGYRFEAGRRWVRKKSLKAFKDKVRSKTRRTEGKSLRQVIASLNPILRGWFGYFKHAYRTTFGILDSFIRRRLRALLRKQEKRPGRGGTQADHRRWPNKTFANAGLFTMTEAWRKASQSR</sequence>
<dbReference type="PROSITE" id="PS50878">
    <property type="entry name" value="RT_POL"/>
    <property type="match status" value="1"/>
</dbReference>
<dbReference type="PANTHER" id="PTHR34047:SF8">
    <property type="entry name" value="PROTEIN YKFC"/>
    <property type="match status" value="1"/>
</dbReference>
<evidence type="ECO:0000259" key="2">
    <source>
        <dbReference type="PROSITE" id="PS50878"/>
    </source>
</evidence>
<evidence type="ECO:0000313" key="4">
    <source>
        <dbReference type="Proteomes" id="UP000306973"/>
    </source>
</evidence>
<dbReference type="InterPro" id="IPR051083">
    <property type="entry name" value="GrpII_Intron_Splice-Mob/Def"/>
</dbReference>
<gene>
    <name evidence="3" type="ORF">FEI13_18790</name>
</gene>
<protein>
    <submittedName>
        <fullName evidence="3">Group II intron reverse transcriptase/maturase</fullName>
    </submittedName>
</protein>
<accession>A0A5R8M4K1</accession>
<dbReference type="InterPro" id="IPR043128">
    <property type="entry name" value="Rev_trsase/Diguanyl_cyclase"/>
</dbReference>
<dbReference type="CDD" id="cd01651">
    <property type="entry name" value="RT_G2_intron"/>
    <property type="match status" value="1"/>
</dbReference>
<keyword evidence="3" id="KW-0808">Transferase</keyword>
<evidence type="ECO:0000256" key="1">
    <source>
        <dbReference type="ARBA" id="ARBA00034120"/>
    </source>
</evidence>
<comment type="similarity">
    <text evidence="1">Belongs to the bacterial reverse transcriptase family.</text>
</comment>
<name>A0A5R8M4K1_9GAMM</name>
<dbReference type="Pfam" id="PF08388">
    <property type="entry name" value="GIIM"/>
    <property type="match status" value="1"/>
</dbReference>
<organism evidence="3 4">
    <name type="scientific">Halomonas urmiana</name>
    <dbReference type="NCBI Taxonomy" id="490901"/>
    <lineage>
        <taxon>Bacteria</taxon>
        <taxon>Pseudomonadati</taxon>
        <taxon>Pseudomonadota</taxon>
        <taxon>Gammaproteobacteria</taxon>
        <taxon>Oceanospirillales</taxon>
        <taxon>Halomonadaceae</taxon>
        <taxon>Halomonas</taxon>
    </lineage>
</organism>
<comment type="caution">
    <text evidence="3">The sequence shown here is derived from an EMBL/GenBank/DDBJ whole genome shotgun (WGS) entry which is preliminary data.</text>
</comment>
<dbReference type="InterPro" id="IPR000477">
    <property type="entry name" value="RT_dom"/>
</dbReference>
<dbReference type="EMBL" id="VBUI01000071">
    <property type="protein sequence ID" value="TLF44531.1"/>
    <property type="molecule type" value="Genomic_DNA"/>
</dbReference>
<evidence type="ECO:0000313" key="3">
    <source>
        <dbReference type="EMBL" id="TLF44531.1"/>
    </source>
</evidence>
<feature type="domain" description="Reverse transcriptase" evidence="2">
    <location>
        <begin position="1"/>
        <end position="185"/>
    </location>
</feature>
<dbReference type="PANTHER" id="PTHR34047">
    <property type="entry name" value="NUCLEAR INTRON MATURASE 1, MITOCHONDRIAL-RELATED"/>
    <property type="match status" value="1"/>
</dbReference>
<keyword evidence="3" id="KW-0695">RNA-directed DNA polymerase</keyword>
<dbReference type="SUPFAM" id="SSF56672">
    <property type="entry name" value="DNA/RNA polymerases"/>
    <property type="match status" value="1"/>
</dbReference>